<feature type="domain" description="Myb-like" evidence="3">
    <location>
        <begin position="15"/>
        <end position="64"/>
    </location>
</feature>
<keyword evidence="1" id="KW-0175">Coiled coil</keyword>
<proteinExistence type="predicted"/>
<evidence type="ECO:0000259" key="3">
    <source>
        <dbReference type="PROSITE" id="PS50090"/>
    </source>
</evidence>
<reference evidence="4" key="1">
    <citation type="submission" date="2024-03" db="EMBL/GenBank/DDBJ databases">
        <title>WGS assembly of Saponaria officinalis var. Norfolk2.</title>
        <authorList>
            <person name="Jenkins J."/>
            <person name="Shu S."/>
            <person name="Grimwood J."/>
            <person name="Barry K."/>
            <person name="Goodstein D."/>
            <person name="Schmutz J."/>
            <person name="Leebens-Mack J."/>
            <person name="Osbourn A."/>
        </authorList>
    </citation>
    <scope>NUCLEOTIDE SEQUENCE [LARGE SCALE GENOMIC DNA]</scope>
    <source>
        <strain evidence="4">JIC</strain>
    </source>
</reference>
<dbReference type="AlphaFoldDB" id="A0AAW1IJD9"/>
<feature type="region of interest" description="Disordered" evidence="2">
    <location>
        <begin position="189"/>
        <end position="215"/>
    </location>
</feature>
<dbReference type="Proteomes" id="UP001443914">
    <property type="component" value="Unassembled WGS sequence"/>
</dbReference>
<name>A0AAW1IJD9_SAPOF</name>
<dbReference type="InterPro" id="IPR009057">
    <property type="entry name" value="Homeodomain-like_sf"/>
</dbReference>
<feature type="compositionally biased region" description="Polar residues" evidence="2">
    <location>
        <begin position="190"/>
        <end position="204"/>
    </location>
</feature>
<accession>A0AAW1IJD9</accession>
<evidence type="ECO:0000313" key="5">
    <source>
        <dbReference type="Proteomes" id="UP001443914"/>
    </source>
</evidence>
<keyword evidence="5" id="KW-1185">Reference proteome</keyword>
<dbReference type="InterPro" id="IPR001005">
    <property type="entry name" value="SANT/Myb"/>
</dbReference>
<sequence length="215" mass="24414">MKVVIKGNPWAFLNQGIVREEKWTPSKDQTILDMAKKSSNPWGEMSSKLGRSPSACLGRYEDLMKETCSEHVAFKRRGTSPRPIEESGFKRSKVAGQVEVCLSSFEQTLQHLREEVYATIQPLSQANLMLEQQIKERDERIENLQKMLENIQSQLQASKEKKRQASIVELIGKHQKCLESLEMQLGEAMSEQNTAAETISSLRQDINADKDSNSD</sequence>
<protein>
    <recommendedName>
        <fullName evidence="3">Myb-like domain-containing protein</fullName>
    </recommendedName>
</protein>
<evidence type="ECO:0000256" key="1">
    <source>
        <dbReference type="SAM" id="Coils"/>
    </source>
</evidence>
<organism evidence="4 5">
    <name type="scientific">Saponaria officinalis</name>
    <name type="common">Common soapwort</name>
    <name type="synonym">Lychnis saponaria</name>
    <dbReference type="NCBI Taxonomy" id="3572"/>
    <lineage>
        <taxon>Eukaryota</taxon>
        <taxon>Viridiplantae</taxon>
        <taxon>Streptophyta</taxon>
        <taxon>Embryophyta</taxon>
        <taxon>Tracheophyta</taxon>
        <taxon>Spermatophyta</taxon>
        <taxon>Magnoliopsida</taxon>
        <taxon>eudicotyledons</taxon>
        <taxon>Gunneridae</taxon>
        <taxon>Pentapetalae</taxon>
        <taxon>Caryophyllales</taxon>
        <taxon>Caryophyllaceae</taxon>
        <taxon>Caryophylleae</taxon>
        <taxon>Saponaria</taxon>
    </lineage>
</organism>
<comment type="caution">
    <text evidence="4">The sequence shown here is derived from an EMBL/GenBank/DDBJ whole genome shotgun (WGS) entry which is preliminary data.</text>
</comment>
<dbReference type="EMBL" id="JBDFQZ010000009">
    <property type="protein sequence ID" value="KAK9689467.1"/>
    <property type="molecule type" value="Genomic_DNA"/>
</dbReference>
<feature type="coiled-coil region" evidence="1">
    <location>
        <begin position="127"/>
        <end position="168"/>
    </location>
</feature>
<dbReference type="PROSITE" id="PS50090">
    <property type="entry name" value="MYB_LIKE"/>
    <property type="match status" value="1"/>
</dbReference>
<dbReference type="Gene3D" id="1.10.10.60">
    <property type="entry name" value="Homeodomain-like"/>
    <property type="match status" value="1"/>
</dbReference>
<evidence type="ECO:0000256" key="2">
    <source>
        <dbReference type="SAM" id="MobiDB-lite"/>
    </source>
</evidence>
<evidence type="ECO:0000313" key="4">
    <source>
        <dbReference type="EMBL" id="KAK9689467.1"/>
    </source>
</evidence>
<feature type="compositionally biased region" description="Basic and acidic residues" evidence="2">
    <location>
        <begin position="206"/>
        <end position="215"/>
    </location>
</feature>
<dbReference type="SUPFAM" id="SSF46689">
    <property type="entry name" value="Homeodomain-like"/>
    <property type="match status" value="1"/>
</dbReference>
<gene>
    <name evidence="4" type="ORF">RND81_09G061100</name>
</gene>